<evidence type="ECO:0000256" key="1">
    <source>
        <dbReference type="ARBA" id="ARBA00004123"/>
    </source>
</evidence>
<dbReference type="AlphaFoldDB" id="A0A9Q0X406"/>
<evidence type="ECO:0000313" key="4">
    <source>
        <dbReference type="EMBL" id="KAJ6778877.1"/>
    </source>
</evidence>
<reference evidence="4" key="2">
    <citation type="journal article" date="2023" name="Int. J. Mol. Sci.">
        <title>De Novo Assembly and Annotation of 11 Diverse Shrub Willow (Salix) Genomes Reveals Novel Gene Organization in Sex-Linked Regions.</title>
        <authorList>
            <person name="Hyden B."/>
            <person name="Feng K."/>
            <person name="Yates T.B."/>
            <person name="Jawdy S."/>
            <person name="Cereghino C."/>
            <person name="Smart L.B."/>
            <person name="Muchero W."/>
        </authorList>
    </citation>
    <scope>NUCLEOTIDE SEQUENCE</scope>
    <source>
        <tissue evidence="4">Shoot tip</tissue>
    </source>
</reference>
<keyword evidence="2" id="KW-0804">Transcription</keyword>
<comment type="caution">
    <text evidence="4">The sequence shown here is derived from an EMBL/GenBank/DDBJ whole genome shotgun (WGS) entry which is preliminary data.</text>
</comment>
<sequence>MRIPTSVCSNYIGAFGHNQFTTRAVEKDPSSHRAPLLAWRYGSDEALTDLKSKKEPQSTKIVAMHRVRWNVNKGRERWLYSGGAAGIVRRQENKWSDVDICLAMKR</sequence>
<keyword evidence="3" id="KW-0539">Nucleus</keyword>
<keyword evidence="5" id="KW-1185">Reference proteome</keyword>
<reference evidence="4" key="1">
    <citation type="submission" date="2022-11" db="EMBL/GenBank/DDBJ databases">
        <authorList>
            <person name="Hyden B.L."/>
            <person name="Feng K."/>
            <person name="Yates T."/>
            <person name="Jawdy S."/>
            <person name="Smart L.B."/>
            <person name="Muchero W."/>
        </authorList>
    </citation>
    <scope>NUCLEOTIDE SEQUENCE</scope>
    <source>
        <tissue evidence="4">Shoot tip</tissue>
    </source>
</reference>
<dbReference type="PANTHER" id="PTHR15052:SF2">
    <property type="entry name" value="GENERAL TRANSCRIPTION FACTOR 3C POLYPEPTIDE 2"/>
    <property type="match status" value="1"/>
</dbReference>
<name>A0A9Q0X406_9ROSI</name>
<dbReference type="GO" id="GO:0005634">
    <property type="term" value="C:nucleus"/>
    <property type="evidence" value="ECO:0007669"/>
    <property type="project" value="UniProtKB-SubCell"/>
</dbReference>
<dbReference type="EMBL" id="JAPFFM010000001">
    <property type="protein sequence ID" value="KAJ6778877.1"/>
    <property type="molecule type" value="Genomic_DNA"/>
</dbReference>
<organism evidence="4 5">
    <name type="scientific">Salix koriyanagi</name>
    <dbReference type="NCBI Taxonomy" id="2511006"/>
    <lineage>
        <taxon>Eukaryota</taxon>
        <taxon>Viridiplantae</taxon>
        <taxon>Streptophyta</taxon>
        <taxon>Embryophyta</taxon>
        <taxon>Tracheophyta</taxon>
        <taxon>Spermatophyta</taxon>
        <taxon>Magnoliopsida</taxon>
        <taxon>eudicotyledons</taxon>
        <taxon>Gunneridae</taxon>
        <taxon>Pentapetalae</taxon>
        <taxon>rosids</taxon>
        <taxon>fabids</taxon>
        <taxon>Malpighiales</taxon>
        <taxon>Salicaceae</taxon>
        <taxon>Saliceae</taxon>
        <taxon>Salix</taxon>
    </lineage>
</organism>
<protein>
    <submittedName>
        <fullName evidence="4">Uncharacterized protein</fullName>
    </submittedName>
</protein>
<proteinExistence type="predicted"/>
<dbReference type="GO" id="GO:0000127">
    <property type="term" value="C:transcription factor TFIIIC complex"/>
    <property type="evidence" value="ECO:0007669"/>
    <property type="project" value="TreeGrafter"/>
</dbReference>
<accession>A0A9Q0X406</accession>
<dbReference type="GO" id="GO:0006383">
    <property type="term" value="P:transcription by RNA polymerase III"/>
    <property type="evidence" value="ECO:0007669"/>
    <property type="project" value="TreeGrafter"/>
</dbReference>
<dbReference type="PANTHER" id="PTHR15052">
    <property type="entry name" value="RNA POLYMERASE III TRANSCRIPTION INITIATION FACTOR COMPLEX SUBUNIT"/>
    <property type="match status" value="1"/>
</dbReference>
<dbReference type="Proteomes" id="UP001151752">
    <property type="component" value="Chromosome 16"/>
</dbReference>
<dbReference type="InterPro" id="IPR052416">
    <property type="entry name" value="GTF3C_component"/>
</dbReference>
<evidence type="ECO:0000256" key="3">
    <source>
        <dbReference type="ARBA" id="ARBA00023242"/>
    </source>
</evidence>
<evidence type="ECO:0000313" key="5">
    <source>
        <dbReference type="Proteomes" id="UP001151752"/>
    </source>
</evidence>
<comment type="subcellular location">
    <subcellularLocation>
        <location evidence="1">Nucleus</location>
    </subcellularLocation>
</comment>
<gene>
    <name evidence="4" type="ORF">OIU74_002627</name>
</gene>
<evidence type="ECO:0000256" key="2">
    <source>
        <dbReference type="ARBA" id="ARBA00023163"/>
    </source>
</evidence>